<evidence type="ECO:0000256" key="2">
    <source>
        <dbReference type="SAM" id="Phobius"/>
    </source>
</evidence>
<feature type="transmembrane region" description="Helical" evidence="2">
    <location>
        <begin position="20"/>
        <end position="39"/>
    </location>
</feature>
<dbReference type="Proteomes" id="UP000177564">
    <property type="component" value="Unassembled WGS sequence"/>
</dbReference>
<evidence type="ECO:0000256" key="1">
    <source>
        <dbReference type="SAM" id="Coils"/>
    </source>
</evidence>
<feature type="coiled-coil region" evidence="1">
    <location>
        <begin position="100"/>
        <end position="127"/>
    </location>
</feature>
<keyword evidence="2" id="KW-0472">Membrane</keyword>
<name>A0A1F4XNT5_9BACT</name>
<sequence>MFKKIVRFFDKFEDKVRGKLSHYPILYALVGAVGIVLVWKGVWETAEFYPALWGPTSIILGILILLATGLMVSFFIGDTIILSGIKRDKKIAEKSEKEIIEAGKSTAEQILAKIDHLEEDMHELKGIPKEPKNLTKELF</sequence>
<gene>
    <name evidence="3" type="ORF">A3D68_01105</name>
</gene>
<reference evidence="3 4" key="1">
    <citation type="journal article" date="2016" name="Nat. Commun.">
        <title>Thousands of microbial genomes shed light on interconnected biogeochemical processes in an aquifer system.</title>
        <authorList>
            <person name="Anantharaman K."/>
            <person name="Brown C.T."/>
            <person name="Hug L.A."/>
            <person name="Sharon I."/>
            <person name="Castelle C.J."/>
            <person name="Probst A.J."/>
            <person name="Thomas B.C."/>
            <person name="Singh A."/>
            <person name="Wilkins M.J."/>
            <person name="Karaoz U."/>
            <person name="Brodie E.L."/>
            <person name="Williams K.H."/>
            <person name="Hubbard S.S."/>
            <person name="Banfield J.F."/>
        </authorList>
    </citation>
    <scope>NUCLEOTIDE SEQUENCE [LARGE SCALE GENOMIC DNA]</scope>
</reference>
<evidence type="ECO:0000313" key="4">
    <source>
        <dbReference type="Proteomes" id="UP000177564"/>
    </source>
</evidence>
<keyword evidence="2" id="KW-1133">Transmembrane helix</keyword>
<organism evidence="3 4">
    <name type="scientific">Candidatus Adlerbacteria bacterium RIFCSPHIGHO2_02_FULL_52_17</name>
    <dbReference type="NCBI Taxonomy" id="1797240"/>
    <lineage>
        <taxon>Bacteria</taxon>
        <taxon>Candidatus Adleribacteriota</taxon>
    </lineage>
</organism>
<accession>A0A1F4XNT5</accession>
<comment type="caution">
    <text evidence="3">The sequence shown here is derived from an EMBL/GenBank/DDBJ whole genome shotgun (WGS) entry which is preliminary data.</text>
</comment>
<evidence type="ECO:0000313" key="3">
    <source>
        <dbReference type="EMBL" id="OGC83290.1"/>
    </source>
</evidence>
<dbReference type="STRING" id="1797240.A3D68_01105"/>
<protein>
    <submittedName>
        <fullName evidence="3">Uncharacterized protein</fullName>
    </submittedName>
</protein>
<dbReference type="AlphaFoldDB" id="A0A1F4XNT5"/>
<keyword evidence="1" id="KW-0175">Coiled coil</keyword>
<proteinExistence type="predicted"/>
<feature type="transmembrane region" description="Helical" evidence="2">
    <location>
        <begin position="59"/>
        <end position="85"/>
    </location>
</feature>
<dbReference type="EMBL" id="MEWU01000024">
    <property type="protein sequence ID" value="OGC83290.1"/>
    <property type="molecule type" value="Genomic_DNA"/>
</dbReference>
<keyword evidence="2" id="KW-0812">Transmembrane</keyword>